<reference evidence="4" key="1">
    <citation type="submission" date="2015-12" db="EMBL/GenBank/DDBJ databases">
        <title>Gene expression during late stages of embryo sac development: a critical building block for successful pollen-pistil interactions.</title>
        <authorList>
            <person name="Liu Y."/>
            <person name="Joly V."/>
            <person name="Sabar M."/>
            <person name="Matton D.P."/>
        </authorList>
    </citation>
    <scope>NUCLEOTIDE SEQUENCE</scope>
</reference>
<evidence type="ECO:0000256" key="2">
    <source>
        <dbReference type="SAM" id="SignalP"/>
    </source>
</evidence>
<dbReference type="AlphaFoldDB" id="A0A0V0GW91"/>
<evidence type="ECO:0000259" key="3">
    <source>
        <dbReference type="Pfam" id="PF04431"/>
    </source>
</evidence>
<keyword evidence="2" id="KW-0732">Signal</keyword>
<dbReference type="EMBL" id="GEDG01030871">
    <property type="protein sequence ID" value="JAP11696.1"/>
    <property type="molecule type" value="Transcribed_RNA"/>
</dbReference>
<dbReference type="GO" id="GO:0030570">
    <property type="term" value="F:pectate lyase activity"/>
    <property type="evidence" value="ECO:0007669"/>
    <property type="project" value="InterPro"/>
</dbReference>
<dbReference type="Pfam" id="PF04431">
    <property type="entry name" value="Pec_lyase_N"/>
    <property type="match status" value="1"/>
</dbReference>
<accession>A0A0V0GW91</accession>
<evidence type="ECO:0000313" key="4">
    <source>
        <dbReference type="EMBL" id="JAP11696.1"/>
    </source>
</evidence>
<name>A0A0V0GW91_SOLCH</name>
<evidence type="ECO:0000256" key="1">
    <source>
        <dbReference type="ARBA" id="ARBA00010980"/>
    </source>
</evidence>
<organism evidence="4">
    <name type="scientific">Solanum chacoense</name>
    <name type="common">Chaco potato</name>
    <dbReference type="NCBI Taxonomy" id="4108"/>
    <lineage>
        <taxon>Eukaryota</taxon>
        <taxon>Viridiplantae</taxon>
        <taxon>Streptophyta</taxon>
        <taxon>Embryophyta</taxon>
        <taxon>Tracheophyta</taxon>
        <taxon>Spermatophyta</taxon>
        <taxon>Magnoliopsida</taxon>
        <taxon>eudicotyledons</taxon>
        <taxon>Gunneridae</taxon>
        <taxon>Pentapetalae</taxon>
        <taxon>asterids</taxon>
        <taxon>lamiids</taxon>
        <taxon>Solanales</taxon>
        <taxon>Solanaceae</taxon>
        <taxon>Solanoideae</taxon>
        <taxon>Solaneae</taxon>
        <taxon>Solanum</taxon>
    </lineage>
</organism>
<sequence>MGGPKIKYTFLFLCITFATIIPSLMAHIGHYDEVWRRRAEEAKEYARQIYEPHPENVTLAFNQKLRNTMKELKEVKGTNSTRRGLGTKSTVDLAWSQIQLIGVGDVTLIGQTIGKD</sequence>
<feature type="signal peptide" evidence="2">
    <location>
        <begin position="1"/>
        <end position="26"/>
    </location>
</feature>
<comment type="similarity">
    <text evidence="1">Belongs to the polysaccharide lyase 1 family.</text>
</comment>
<feature type="chain" id="PRO_5006865522" evidence="2">
    <location>
        <begin position="27"/>
        <end position="116"/>
    </location>
</feature>
<feature type="domain" description="Pectate lyase N-terminal" evidence="3">
    <location>
        <begin position="27"/>
        <end position="85"/>
    </location>
</feature>
<proteinExistence type="inferred from homology"/>
<protein>
    <submittedName>
        <fullName evidence="4">Putative ovule protein</fullName>
    </submittedName>
</protein>
<dbReference type="InterPro" id="IPR007524">
    <property type="entry name" value="Pec_lyase_N"/>
</dbReference>